<dbReference type="InterPro" id="IPR001841">
    <property type="entry name" value="Znf_RING"/>
</dbReference>
<dbReference type="PANTHER" id="PTHR47926:SF436">
    <property type="entry name" value="PENTATRICOPEPTIDE REPEAT-CONTAINING PROTEIN ELI1, CHLOROPLASTIC-LIKE ISOFORM X2"/>
    <property type="match status" value="1"/>
</dbReference>
<evidence type="ECO:0000313" key="7">
    <source>
        <dbReference type="Proteomes" id="UP000827721"/>
    </source>
</evidence>
<proteinExistence type="predicted"/>
<dbReference type="InterPro" id="IPR011990">
    <property type="entry name" value="TPR-like_helical_dom_sf"/>
</dbReference>
<keyword evidence="1" id="KW-0677">Repeat</keyword>
<feature type="compositionally biased region" description="Basic and acidic residues" evidence="4">
    <location>
        <begin position="920"/>
        <end position="930"/>
    </location>
</feature>
<feature type="compositionally biased region" description="Polar residues" evidence="4">
    <location>
        <begin position="931"/>
        <end position="958"/>
    </location>
</feature>
<dbReference type="Pfam" id="PF20431">
    <property type="entry name" value="E_motif"/>
    <property type="match status" value="1"/>
</dbReference>
<evidence type="ECO:0000256" key="3">
    <source>
        <dbReference type="PROSITE-ProRule" id="PRU00708"/>
    </source>
</evidence>
<keyword evidence="2" id="KW-0862">Zinc</keyword>
<protein>
    <recommendedName>
        <fullName evidence="5">RING-type domain-containing protein</fullName>
    </recommendedName>
</protein>
<evidence type="ECO:0000256" key="4">
    <source>
        <dbReference type="SAM" id="MobiDB-lite"/>
    </source>
</evidence>
<comment type="caution">
    <text evidence="6">The sequence shown here is derived from an EMBL/GenBank/DDBJ whole genome shotgun (WGS) entry which is preliminary data.</text>
</comment>
<dbReference type="Pfam" id="PF13639">
    <property type="entry name" value="zf-RING_2"/>
    <property type="match status" value="1"/>
</dbReference>
<dbReference type="Pfam" id="PF01535">
    <property type="entry name" value="PPR"/>
    <property type="match status" value="3"/>
</dbReference>
<evidence type="ECO:0000313" key="6">
    <source>
        <dbReference type="EMBL" id="KAH7560565.1"/>
    </source>
</evidence>
<name>A0ABQ8HHM9_9ROSI</name>
<evidence type="ECO:0000256" key="1">
    <source>
        <dbReference type="ARBA" id="ARBA00022737"/>
    </source>
</evidence>
<dbReference type="InterPro" id="IPR046848">
    <property type="entry name" value="E_motif"/>
</dbReference>
<feature type="repeat" description="PPR" evidence="3">
    <location>
        <begin position="447"/>
        <end position="481"/>
    </location>
</feature>
<dbReference type="InterPro" id="IPR002885">
    <property type="entry name" value="PPR_rpt"/>
</dbReference>
<feature type="repeat" description="PPR" evidence="3">
    <location>
        <begin position="584"/>
        <end position="618"/>
    </location>
</feature>
<dbReference type="NCBIfam" id="TIGR00756">
    <property type="entry name" value="PPR"/>
    <property type="match status" value="5"/>
</dbReference>
<feature type="repeat" description="PPR" evidence="3">
    <location>
        <begin position="284"/>
        <end position="318"/>
    </location>
</feature>
<feature type="repeat" description="PPR" evidence="3">
    <location>
        <begin position="346"/>
        <end position="380"/>
    </location>
</feature>
<accession>A0ABQ8HHM9</accession>
<feature type="repeat" description="PPR" evidence="3">
    <location>
        <begin position="112"/>
        <end position="146"/>
    </location>
</feature>
<dbReference type="InterPro" id="IPR046960">
    <property type="entry name" value="PPR_At4g14850-like_plant"/>
</dbReference>
<keyword evidence="7" id="KW-1185">Reference proteome</keyword>
<dbReference type="Pfam" id="PF20430">
    <property type="entry name" value="Eplus_motif"/>
    <property type="match status" value="1"/>
</dbReference>
<dbReference type="Pfam" id="PF13041">
    <property type="entry name" value="PPR_2"/>
    <property type="match status" value="4"/>
</dbReference>
<dbReference type="PANTHER" id="PTHR47926">
    <property type="entry name" value="PENTATRICOPEPTIDE REPEAT-CONTAINING PROTEIN"/>
    <property type="match status" value="1"/>
</dbReference>
<evidence type="ECO:0000259" key="5">
    <source>
        <dbReference type="PROSITE" id="PS50089"/>
    </source>
</evidence>
<dbReference type="SUPFAM" id="SSF57850">
    <property type="entry name" value="RING/U-box"/>
    <property type="match status" value="1"/>
</dbReference>
<dbReference type="Gene3D" id="1.25.40.10">
    <property type="entry name" value="Tetratricopeptide repeat domain"/>
    <property type="match status" value="4"/>
</dbReference>
<reference evidence="6 7" key="1">
    <citation type="submission" date="2021-02" db="EMBL/GenBank/DDBJ databases">
        <title>Plant Genome Project.</title>
        <authorList>
            <person name="Zhang R.-G."/>
        </authorList>
    </citation>
    <scope>NUCLEOTIDE SEQUENCE [LARGE SCALE GENOMIC DNA]</scope>
    <source>
        <tissue evidence="6">Leaves</tissue>
    </source>
</reference>
<dbReference type="PROSITE" id="PS51375">
    <property type="entry name" value="PPR"/>
    <property type="match status" value="6"/>
</dbReference>
<dbReference type="PROSITE" id="PS50089">
    <property type="entry name" value="ZF_RING_2"/>
    <property type="match status" value="1"/>
</dbReference>
<keyword evidence="2" id="KW-0863">Zinc-finger</keyword>
<evidence type="ECO:0000256" key="2">
    <source>
        <dbReference type="PROSITE-ProRule" id="PRU00175"/>
    </source>
</evidence>
<dbReference type="SMART" id="SM00184">
    <property type="entry name" value="RING"/>
    <property type="match status" value="1"/>
</dbReference>
<dbReference type="EMBL" id="JAFEMO010000010">
    <property type="protein sequence ID" value="KAH7560565.1"/>
    <property type="molecule type" value="Genomic_DNA"/>
</dbReference>
<feature type="repeat" description="PPR" evidence="3">
    <location>
        <begin position="214"/>
        <end position="248"/>
    </location>
</feature>
<feature type="region of interest" description="Disordered" evidence="4">
    <location>
        <begin position="920"/>
        <end position="964"/>
    </location>
</feature>
<dbReference type="InterPro" id="IPR046849">
    <property type="entry name" value="E2_motif"/>
</dbReference>
<dbReference type="Proteomes" id="UP000827721">
    <property type="component" value="Unassembled WGS sequence"/>
</dbReference>
<organism evidence="6 7">
    <name type="scientific">Xanthoceras sorbifolium</name>
    <dbReference type="NCBI Taxonomy" id="99658"/>
    <lineage>
        <taxon>Eukaryota</taxon>
        <taxon>Viridiplantae</taxon>
        <taxon>Streptophyta</taxon>
        <taxon>Embryophyta</taxon>
        <taxon>Tracheophyta</taxon>
        <taxon>Spermatophyta</taxon>
        <taxon>Magnoliopsida</taxon>
        <taxon>eudicotyledons</taxon>
        <taxon>Gunneridae</taxon>
        <taxon>Pentapetalae</taxon>
        <taxon>rosids</taxon>
        <taxon>malvids</taxon>
        <taxon>Sapindales</taxon>
        <taxon>Sapindaceae</taxon>
        <taxon>Xanthoceroideae</taxon>
        <taxon>Xanthoceras</taxon>
    </lineage>
</organism>
<keyword evidence="2" id="KW-0479">Metal-binding</keyword>
<gene>
    <name evidence="6" type="ORF">JRO89_XS10G0044700</name>
</gene>
<dbReference type="Gene3D" id="3.30.40.10">
    <property type="entry name" value="Zinc/RING finger domain, C3HC4 (zinc finger)"/>
    <property type="match status" value="1"/>
</dbReference>
<dbReference type="InterPro" id="IPR013083">
    <property type="entry name" value="Znf_RING/FYVE/PHD"/>
</dbReference>
<feature type="domain" description="RING-type" evidence="5">
    <location>
        <begin position="1043"/>
        <end position="1083"/>
    </location>
</feature>
<sequence>MNNLHAINLKSTHLNITKPLFSCLHTRSLAPYKQKPTNWNTTHAFVLQTPLLSLLEKCKSLSQLKQIQAQTTVTGLISDGFALSRLIAFCAISESKDLDYCTKILFKTENPNVFSWNVAIRGFSESETMREAVVLYKRMLRNGGSRPDNYTYPLLFKVCAGLGLKFTGYEILGHVLKLGFDTDMYVHNAVIHMLVSCGELGPARKVFDEGCVRDLVSWNSLINGYVRSGFSREAIRLYRDMELEGVQPDEVTMIGAISSCAQLEDLRLGREFRRYIEESGMNLNVPLANALMDMYIKCGKLESAKAIFDNMTKKTIVSCTTMIVGYAKFGFLDTARKIFYDIPEKDVVPWNAIIGGYVQAKRSKEALALFHEMQASSVKPDEVTMVHCLSACSQLGALDVGIWIHHFIEKQNLHLNVALGTALVDMYAKCGNITKALQVFHEIPGRNSLTYTAIIGGLALHGKARDAISYFSEMTDLGLKPDEITFLGVLSACCHGGLVDEGRNCFSQMNLKFSLSPQLKHYSCMVDLLGRAGLLEEAERLIRSMPMEADAVVWGALFFACRMHGNISMGQRAASKLLELDPHDSGIYVLLANMYGDANMWEKARQARKMMKERGVEKTPGCSSIEVNGIVYEFIVRDKSHPESEQIYDCLVRLTRQSEVAGYVADVPTYGDDFLFGFELEKQWPFPRKEPANMVRFGVNVAVVLLEGFVLVEEKTDADIVTTMPGLEHLNIRIHLQDCPISKMIRISQELELVYWYGSILYMKDSIKMAQTSLSLFLGLSAQFVDVDAAVADFKCGKLTSTKFKTYSKISGLEMNWNPHVGVHYYNTSYPYNSAGSFMEYFEGLTYEHVNFIFDGASHVQVHFMVVDGFFECGGMILQNICVESVYPSMNTSFYKFGLSESGSTSYYDYGHPYEVSYHEPRIDEDRRPSDNSSTMNNEQTASVNTVRERNTNSTTRENPVECPRRHNAHDYQVVWQDNVDPDNMTYEELLELGETVGTQSRGLSQELIASLPITKYKCGFFGRKKSRNDSMSNLLLDVGNRCVICQMEYKRGDRRITLPCKHAYHAGCGARWLSINKACPICYTEVFGDTSKR</sequence>